<evidence type="ECO:0000313" key="3">
    <source>
        <dbReference type="Proteomes" id="UP000240760"/>
    </source>
</evidence>
<reference evidence="2 3" key="1">
    <citation type="submission" date="2016-07" db="EMBL/GenBank/DDBJ databases">
        <title>Multiple horizontal gene transfer events from other fungi enriched the ability of initially mycotrophic Trichoderma (Ascomycota) to feed on dead plant biomass.</title>
        <authorList>
            <consortium name="DOE Joint Genome Institute"/>
            <person name="Aerts A."/>
            <person name="Atanasova L."/>
            <person name="Chenthamara K."/>
            <person name="Zhang J."/>
            <person name="Grujic M."/>
            <person name="Henrissat B."/>
            <person name="Kuo A."/>
            <person name="Salamov A."/>
            <person name="Lipzen A."/>
            <person name="Labutti K."/>
            <person name="Barry K."/>
            <person name="Miao Y."/>
            <person name="Rahimi M.J."/>
            <person name="Shen Q."/>
            <person name="Grigoriev I.V."/>
            <person name="Kubicek C.P."/>
            <person name="Druzhinina I.S."/>
        </authorList>
    </citation>
    <scope>NUCLEOTIDE SEQUENCE [LARGE SCALE GENOMIC DNA]</scope>
    <source>
        <strain evidence="2 3">ATCC 18648</strain>
    </source>
</reference>
<feature type="non-terminal residue" evidence="2">
    <location>
        <position position="293"/>
    </location>
</feature>
<proteinExistence type="predicted"/>
<dbReference type="Proteomes" id="UP000240760">
    <property type="component" value="Unassembled WGS sequence"/>
</dbReference>
<dbReference type="STRING" id="983965.A0A2T4C9R2"/>
<gene>
    <name evidence="2" type="ORF">M440DRAFT_1317369</name>
</gene>
<evidence type="ECO:0000313" key="2">
    <source>
        <dbReference type="EMBL" id="PTB78300.1"/>
    </source>
</evidence>
<organism evidence="2 3">
    <name type="scientific">Trichoderma longibrachiatum ATCC 18648</name>
    <dbReference type="NCBI Taxonomy" id="983965"/>
    <lineage>
        <taxon>Eukaryota</taxon>
        <taxon>Fungi</taxon>
        <taxon>Dikarya</taxon>
        <taxon>Ascomycota</taxon>
        <taxon>Pezizomycotina</taxon>
        <taxon>Sordariomycetes</taxon>
        <taxon>Hypocreomycetidae</taxon>
        <taxon>Hypocreales</taxon>
        <taxon>Hypocreaceae</taxon>
        <taxon>Trichoderma</taxon>
    </lineage>
</organism>
<name>A0A2T4C9R2_TRILO</name>
<feature type="compositionally biased region" description="Basic and acidic residues" evidence="1">
    <location>
        <begin position="225"/>
        <end position="234"/>
    </location>
</feature>
<accession>A0A2T4C9R2</accession>
<dbReference type="EMBL" id="KZ679129">
    <property type="protein sequence ID" value="PTB78300.1"/>
    <property type="molecule type" value="Genomic_DNA"/>
</dbReference>
<evidence type="ECO:0000256" key="1">
    <source>
        <dbReference type="SAM" id="MobiDB-lite"/>
    </source>
</evidence>
<feature type="region of interest" description="Disordered" evidence="1">
    <location>
        <begin position="225"/>
        <end position="275"/>
    </location>
</feature>
<protein>
    <submittedName>
        <fullName evidence="2">Uncharacterized protein</fullName>
    </submittedName>
</protein>
<dbReference type="OrthoDB" id="5388486at2759"/>
<sequence>MAAQTSASAASSLPPYSTPTIVQGGRVVYDYEVPVSLPHTSMGDHLYQPIDPMLRESTDGGQQLWRVQDMSYYQQPSNDACLDPSLAPSAAGLYQPAVGRNDSPFSFQPSPAFSLIDSPSIGSDANFEVVDPATPPDAHLSLGNSYDSDYSYDSNVEQSDTSFYPDSSYYGGVDMVTLNGSYVFNSAPNGSPLLPSGSAHSGHMHSFQTTLPYVDSARYIKEESLSPSADEKVSAAKVTKRRPRSTRVNFEPVSYKRASPDDEGSSQGEKRRKTHITNKRFCHKCKKNFQCRT</sequence>
<keyword evidence="3" id="KW-1185">Reference proteome</keyword>
<dbReference type="AlphaFoldDB" id="A0A2T4C9R2"/>